<protein>
    <submittedName>
        <fullName evidence="1">Uncharacterized protein</fullName>
    </submittedName>
</protein>
<gene>
    <name evidence="1" type="ORF">OUZ56_001754</name>
</gene>
<comment type="caution">
    <text evidence="1">The sequence shown here is derived from an EMBL/GenBank/DDBJ whole genome shotgun (WGS) entry which is preliminary data.</text>
</comment>
<evidence type="ECO:0000313" key="2">
    <source>
        <dbReference type="Proteomes" id="UP001234178"/>
    </source>
</evidence>
<sequence length="142" mass="15908">MSRAGSSSTLADRSHHHVVLAPFSLSSFRFRERLNIGPFSSRTAIHQWPSLAAGYIEKTKQKIDQIGTGVLIEQFEAPVLKFFFLLFSKVMAPNCAELLSKRQAVDDDQPLTTSSSNKKQAKFSTTQSLREFILTFNVGRTN</sequence>
<dbReference type="EMBL" id="JAOYFB010000036">
    <property type="protein sequence ID" value="KAK4019746.1"/>
    <property type="molecule type" value="Genomic_DNA"/>
</dbReference>
<keyword evidence="2" id="KW-1185">Reference proteome</keyword>
<dbReference type="Proteomes" id="UP001234178">
    <property type="component" value="Unassembled WGS sequence"/>
</dbReference>
<proteinExistence type="predicted"/>
<reference evidence="1 2" key="1">
    <citation type="journal article" date="2023" name="Nucleic Acids Res.">
        <title>The hologenome of Daphnia magna reveals possible DNA methylation and microbiome-mediated evolution of the host genome.</title>
        <authorList>
            <person name="Chaturvedi A."/>
            <person name="Li X."/>
            <person name="Dhandapani V."/>
            <person name="Marshall H."/>
            <person name="Kissane S."/>
            <person name="Cuenca-Cambronero M."/>
            <person name="Asole G."/>
            <person name="Calvet F."/>
            <person name="Ruiz-Romero M."/>
            <person name="Marangio P."/>
            <person name="Guigo R."/>
            <person name="Rago D."/>
            <person name="Mirbahai L."/>
            <person name="Eastwood N."/>
            <person name="Colbourne J.K."/>
            <person name="Zhou J."/>
            <person name="Mallon E."/>
            <person name="Orsini L."/>
        </authorList>
    </citation>
    <scope>NUCLEOTIDE SEQUENCE [LARGE SCALE GENOMIC DNA]</scope>
    <source>
        <strain evidence="1">LRV0_1</strain>
    </source>
</reference>
<accession>A0ABR0A3M0</accession>
<evidence type="ECO:0000313" key="1">
    <source>
        <dbReference type="EMBL" id="KAK4019746.1"/>
    </source>
</evidence>
<name>A0ABR0A3M0_9CRUS</name>
<organism evidence="1 2">
    <name type="scientific">Daphnia magna</name>
    <dbReference type="NCBI Taxonomy" id="35525"/>
    <lineage>
        <taxon>Eukaryota</taxon>
        <taxon>Metazoa</taxon>
        <taxon>Ecdysozoa</taxon>
        <taxon>Arthropoda</taxon>
        <taxon>Crustacea</taxon>
        <taxon>Branchiopoda</taxon>
        <taxon>Diplostraca</taxon>
        <taxon>Cladocera</taxon>
        <taxon>Anomopoda</taxon>
        <taxon>Daphniidae</taxon>
        <taxon>Daphnia</taxon>
    </lineage>
</organism>